<dbReference type="InterPro" id="IPR037047">
    <property type="entry name" value="PITH_dom_sf"/>
</dbReference>
<dbReference type="GO" id="GO:0000719">
    <property type="term" value="P:photoreactive repair"/>
    <property type="evidence" value="ECO:0007669"/>
    <property type="project" value="TreeGrafter"/>
</dbReference>
<dbReference type="InterPro" id="IPR036134">
    <property type="entry name" value="Crypto/Photolyase_FAD-like_sf"/>
</dbReference>
<feature type="region of interest" description="Disordered" evidence="6">
    <location>
        <begin position="601"/>
        <end position="635"/>
    </location>
</feature>
<dbReference type="InterPro" id="IPR005101">
    <property type="entry name" value="Cryptochr/Photolyase_FAD-bd"/>
</dbReference>
<evidence type="ECO:0000259" key="7">
    <source>
        <dbReference type="PROSITE" id="PS51532"/>
    </source>
</evidence>
<evidence type="ECO:0000256" key="1">
    <source>
        <dbReference type="ARBA" id="ARBA00005862"/>
    </source>
</evidence>
<evidence type="ECO:0000313" key="9">
    <source>
        <dbReference type="EMBL" id="CAJ1400761.1"/>
    </source>
</evidence>
<dbReference type="PRINTS" id="PR00147">
    <property type="entry name" value="DNAPHOTLYASE"/>
</dbReference>
<proteinExistence type="inferred from homology"/>
<feature type="compositionally biased region" description="Basic and acidic residues" evidence="6">
    <location>
        <begin position="651"/>
        <end position="662"/>
    </location>
</feature>
<feature type="site" description="Electron transfer via tryptophanyl radical" evidence="5">
    <location>
        <position position="421"/>
    </location>
</feature>
<protein>
    <recommendedName>
        <fullName evidence="11">Cryptochrome DASH</fullName>
    </recommendedName>
</protein>
<evidence type="ECO:0000256" key="2">
    <source>
        <dbReference type="ARBA" id="ARBA00022630"/>
    </source>
</evidence>
<comment type="cofactor">
    <cofactor evidence="4">
        <name>FAD</name>
        <dbReference type="ChEBI" id="CHEBI:57692"/>
    </cofactor>
    <text evidence="4">Binds 1 FAD per subunit.</text>
</comment>
<accession>A0AA36NEW9</accession>
<dbReference type="InterPro" id="IPR008979">
    <property type="entry name" value="Galactose-bd-like_sf"/>
</dbReference>
<dbReference type="InterPro" id="IPR002081">
    <property type="entry name" value="Cryptochrome/DNA_photolyase_1"/>
</dbReference>
<dbReference type="InterPro" id="IPR036155">
    <property type="entry name" value="Crypto/Photolyase_N_sf"/>
</dbReference>
<evidence type="ECO:0000256" key="3">
    <source>
        <dbReference type="ARBA" id="ARBA00022827"/>
    </source>
</evidence>
<feature type="region of interest" description="Disordered" evidence="6">
    <location>
        <begin position="651"/>
        <end position="671"/>
    </location>
</feature>
<dbReference type="PANTHER" id="PTHR11455">
    <property type="entry name" value="CRYPTOCHROME"/>
    <property type="match status" value="1"/>
</dbReference>
<dbReference type="SUPFAM" id="SSF49785">
    <property type="entry name" value="Galactose-binding domain-like"/>
    <property type="match status" value="1"/>
</dbReference>
<comment type="caution">
    <text evidence="9">The sequence shown here is derived from an EMBL/GenBank/DDBJ whole genome shotgun (WGS) entry which is preliminary data.</text>
</comment>
<feature type="site" description="Electron transfer via tryptophanyl radical" evidence="5">
    <location>
        <position position="444"/>
    </location>
</feature>
<dbReference type="Gene3D" id="3.40.50.620">
    <property type="entry name" value="HUPs"/>
    <property type="match status" value="1"/>
</dbReference>
<dbReference type="AlphaFoldDB" id="A0AA36NEW9"/>
<dbReference type="Gene3D" id="1.25.40.80">
    <property type="match status" value="1"/>
</dbReference>
<feature type="site" description="Electron transfer via tryptophanyl radical" evidence="5">
    <location>
        <position position="368"/>
    </location>
</feature>
<dbReference type="GO" id="GO:0071949">
    <property type="term" value="F:FAD binding"/>
    <property type="evidence" value="ECO:0007669"/>
    <property type="project" value="TreeGrafter"/>
</dbReference>
<dbReference type="GO" id="GO:0005737">
    <property type="term" value="C:cytoplasm"/>
    <property type="evidence" value="ECO:0007669"/>
    <property type="project" value="UniProtKB-ARBA"/>
</dbReference>
<keyword evidence="3 4" id="KW-0274">FAD</keyword>
<evidence type="ECO:0000259" key="8">
    <source>
        <dbReference type="PROSITE" id="PS51645"/>
    </source>
</evidence>
<evidence type="ECO:0008006" key="11">
    <source>
        <dbReference type="Google" id="ProtNLM"/>
    </source>
</evidence>
<dbReference type="Proteomes" id="UP001178507">
    <property type="component" value="Unassembled WGS sequence"/>
</dbReference>
<dbReference type="InterPro" id="IPR006050">
    <property type="entry name" value="DNA_photolyase_N"/>
</dbReference>
<feature type="binding site" evidence="4">
    <location>
        <position position="267"/>
    </location>
    <ligand>
        <name>FAD</name>
        <dbReference type="ChEBI" id="CHEBI:57692"/>
    </ligand>
</feature>
<gene>
    <name evidence="9" type="ORF">EVOR1521_LOCUS24054</name>
</gene>
<evidence type="ECO:0000256" key="5">
    <source>
        <dbReference type="PIRSR" id="PIRSR602081-2"/>
    </source>
</evidence>
<keyword evidence="10" id="KW-1185">Reference proteome</keyword>
<sequence length="769" mass="86556">MVRRWVKAGDRGSAGKAVTSESSESISSRRSRVNVVWHKWSDLRLLDHEPLWRAHAQPEPVLHVHLVELPLLSGASRVARIARCSPRRAQFWRQAVEDLAGRLAERNQHLVVKAVQDPAEYFSELCERLAVAKVFAHREFCDEELQTEAAVRAALARHGAELETCWGALTVHHIDDLGFDASDRKQMPLYKGEFQKAAKWRPIREVLPIPPLRPPPAVAAELGASLEETFGAEVPEEERQTFRWQGGESAALDYLRNYMESGQLPRYRGATESFAHGDDNPVNGGTRLSPWLAFGCLSARVVVKEAREWERRHGKSSSTAKGVGKTGSTGARLHTELLFRDFLRFSALAWGTSLFKIGGPFDVKGLTWRRDKELFEKWRQGQTGFPFVDAGMRELAATGYISHLHRQCCASFLIRDLQLDWRMGAEHFEACLLDHTPDANWGNWAYRCLQRPCLVQTRAQYPVNEHVTTVEVVAWPVVHDAQLEHTLRWLPELAGLPKDLAREPWRTEARPDKRIKIKPYKDSPLWFCAANRTNWDYEYFWLPGHAWTLKLGESEHHVGGFRLGVDYPRPLVPPLNVEIDLDALPLKRFVWGDTTPELRPHIWGGSAPRAAEAPQEKGYGKSRGKGKGSPHGEGQQLGLRGLAAVLGNAVESREKQPADRGDPITSISVIGGDGGSAPSKVKLYINRDDLDFTTVGDVESTQDVDLVEDFHGAIQFPLRAAKFLSVTSVCLYFPQSFGGERTRIHWIGLWGVGTDHKRQAVMTVYEARR</sequence>
<dbReference type="Pfam" id="PF03441">
    <property type="entry name" value="FAD_binding_7"/>
    <property type="match status" value="1"/>
</dbReference>
<dbReference type="InterPro" id="IPR010400">
    <property type="entry name" value="PITH_dom"/>
</dbReference>
<dbReference type="Pfam" id="PF00875">
    <property type="entry name" value="DNA_photolyase"/>
    <property type="match status" value="1"/>
</dbReference>
<dbReference type="GO" id="GO:0003677">
    <property type="term" value="F:DNA binding"/>
    <property type="evidence" value="ECO:0007669"/>
    <property type="project" value="TreeGrafter"/>
</dbReference>
<evidence type="ECO:0000313" key="10">
    <source>
        <dbReference type="Proteomes" id="UP001178507"/>
    </source>
</evidence>
<feature type="region of interest" description="Disordered" evidence="6">
    <location>
        <begin position="1"/>
        <end position="23"/>
    </location>
</feature>
<keyword evidence="2 4" id="KW-0285">Flavoprotein</keyword>
<evidence type="ECO:0000256" key="6">
    <source>
        <dbReference type="SAM" id="MobiDB-lite"/>
    </source>
</evidence>
<dbReference type="SUPFAM" id="SSF52425">
    <property type="entry name" value="Cryptochrome/photolyase, N-terminal domain"/>
    <property type="match status" value="1"/>
</dbReference>
<reference evidence="9" key="1">
    <citation type="submission" date="2023-08" db="EMBL/GenBank/DDBJ databases">
        <authorList>
            <person name="Chen Y."/>
            <person name="Shah S."/>
            <person name="Dougan E. K."/>
            <person name="Thang M."/>
            <person name="Chan C."/>
        </authorList>
    </citation>
    <scope>NUCLEOTIDE SEQUENCE</scope>
</reference>
<dbReference type="PANTHER" id="PTHR11455:SF22">
    <property type="entry name" value="CRYPTOCHROME DASH"/>
    <property type="match status" value="1"/>
</dbReference>
<feature type="domain" description="Photolyase/cryptochrome alpha/beta" evidence="8">
    <location>
        <begin position="33"/>
        <end position="170"/>
    </location>
</feature>
<dbReference type="Gene3D" id="1.10.579.10">
    <property type="entry name" value="DNA Cyclobutane Dipyrimidine Photolyase, subunit A, domain 3"/>
    <property type="match status" value="1"/>
</dbReference>
<evidence type="ECO:0000256" key="4">
    <source>
        <dbReference type="PIRSR" id="PIRSR602081-1"/>
    </source>
</evidence>
<name>A0AA36NEW9_9DINO</name>
<dbReference type="InterPro" id="IPR014729">
    <property type="entry name" value="Rossmann-like_a/b/a_fold"/>
</dbReference>
<dbReference type="PROSITE" id="PS51532">
    <property type="entry name" value="PITH"/>
    <property type="match status" value="1"/>
</dbReference>
<dbReference type="Gene3D" id="2.60.120.470">
    <property type="entry name" value="PITH domain"/>
    <property type="match status" value="1"/>
</dbReference>
<organism evidence="9 10">
    <name type="scientific">Effrenium voratum</name>
    <dbReference type="NCBI Taxonomy" id="2562239"/>
    <lineage>
        <taxon>Eukaryota</taxon>
        <taxon>Sar</taxon>
        <taxon>Alveolata</taxon>
        <taxon>Dinophyceae</taxon>
        <taxon>Suessiales</taxon>
        <taxon>Symbiodiniaceae</taxon>
        <taxon>Effrenium</taxon>
    </lineage>
</organism>
<dbReference type="SUPFAM" id="SSF48173">
    <property type="entry name" value="Cryptochrome/photolyase FAD-binding domain"/>
    <property type="match status" value="1"/>
</dbReference>
<dbReference type="EMBL" id="CAUJNA010003383">
    <property type="protein sequence ID" value="CAJ1400761.1"/>
    <property type="molecule type" value="Genomic_DNA"/>
</dbReference>
<dbReference type="PROSITE" id="PS51645">
    <property type="entry name" value="PHR_CRY_ALPHA_BETA"/>
    <property type="match status" value="1"/>
</dbReference>
<comment type="similarity">
    <text evidence="1">Belongs to the DNA photolyase class-1 family.</text>
</comment>
<feature type="domain" description="PITH" evidence="7">
    <location>
        <begin position="664"/>
        <end position="769"/>
    </location>
</feature>
<dbReference type="Pfam" id="PF06201">
    <property type="entry name" value="PITH"/>
    <property type="match status" value="1"/>
</dbReference>
<dbReference type="GO" id="GO:0003904">
    <property type="term" value="F:deoxyribodipyrimidine photo-lyase activity"/>
    <property type="evidence" value="ECO:0007669"/>
    <property type="project" value="TreeGrafter"/>
</dbReference>